<feature type="domain" description="Major facilitator superfamily (MFS) profile" evidence="7">
    <location>
        <begin position="16"/>
        <end position="410"/>
    </location>
</feature>
<feature type="transmembrane region" description="Helical" evidence="6">
    <location>
        <begin position="107"/>
        <end position="131"/>
    </location>
</feature>
<dbReference type="PROSITE" id="PS00216">
    <property type="entry name" value="SUGAR_TRANSPORT_1"/>
    <property type="match status" value="1"/>
</dbReference>
<feature type="transmembrane region" description="Helical" evidence="6">
    <location>
        <begin position="269"/>
        <end position="288"/>
    </location>
</feature>
<protein>
    <recommendedName>
        <fullName evidence="7">Major facilitator superfamily (MFS) profile domain-containing protein</fullName>
    </recommendedName>
</protein>
<dbReference type="InterPro" id="IPR020846">
    <property type="entry name" value="MFS_dom"/>
</dbReference>
<accession>A0A6J4M5J7</accession>
<keyword evidence="2" id="KW-1003">Cell membrane</keyword>
<dbReference type="InterPro" id="IPR005829">
    <property type="entry name" value="Sugar_transporter_CS"/>
</dbReference>
<evidence type="ECO:0000256" key="1">
    <source>
        <dbReference type="ARBA" id="ARBA00004651"/>
    </source>
</evidence>
<comment type="subcellular location">
    <subcellularLocation>
        <location evidence="1">Cell membrane</location>
        <topology evidence="1">Multi-pass membrane protein</topology>
    </subcellularLocation>
</comment>
<feature type="transmembrane region" description="Helical" evidence="6">
    <location>
        <begin position="20"/>
        <end position="42"/>
    </location>
</feature>
<dbReference type="InterPro" id="IPR050189">
    <property type="entry name" value="MFS_Efflux_Transporters"/>
</dbReference>
<evidence type="ECO:0000256" key="4">
    <source>
        <dbReference type="ARBA" id="ARBA00022989"/>
    </source>
</evidence>
<gene>
    <name evidence="8" type="ORF">AVDCRST_MAG07-2975</name>
</gene>
<dbReference type="Gene3D" id="1.20.1250.20">
    <property type="entry name" value="MFS general substrate transporter like domains"/>
    <property type="match status" value="2"/>
</dbReference>
<feature type="transmembrane region" description="Helical" evidence="6">
    <location>
        <begin position="48"/>
        <end position="70"/>
    </location>
</feature>
<reference evidence="8" key="1">
    <citation type="submission" date="2020-02" db="EMBL/GenBank/DDBJ databases">
        <authorList>
            <person name="Meier V. D."/>
        </authorList>
    </citation>
    <scope>NUCLEOTIDE SEQUENCE</scope>
    <source>
        <strain evidence="8">AVDCRST_MAG07</strain>
    </source>
</reference>
<keyword evidence="4 6" id="KW-1133">Transmembrane helix</keyword>
<evidence type="ECO:0000256" key="2">
    <source>
        <dbReference type="ARBA" id="ARBA00022475"/>
    </source>
</evidence>
<dbReference type="InterPro" id="IPR011701">
    <property type="entry name" value="MFS"/>
</dbReference>
<dbReference type="InterPro" id="IPR036259">
    <property type="entry name" value="MFS_trans_sf"/>
</dbReference>
<keyword evidence="3 6" id="KW-0812">Transmembrane</keyword>
<dbReference type="AlphaFoldDB" id="A0A6J4M5J7"/>
<feature type="transmembrane region" description="Helical" evidence="6">
    <location>
        <begin position="385"/>
        <end position="404"/>
    </location>
</feature>
<dbReference type="GO" id="GO:0005886">
    <property type="term" value="C:plasma membrane"/>
    <property type="evidence" value="ECO:0007669"/>
    <property type="project" value="UniProtKB-SubCell"/>
</dbReference>
<dbReference type="CDD" id="cd17325">
    <property type="entry name" value="MFS_MdtG_SLC18_like"/>
    <property type="match status" value="1"/>
</dbReference>
<organism evidence="8">
    <name type="scientific">uncultured Frankineae bacterium</name>
    <dbReference type="NCBI Taxonomy" id="437475"/>
    <lineage>
        <taxon>Bacteria</taxon>
        <taxon>Bacillati</taxon>
        <taxon>Actinomycetota</taxon>
        <taxon>Actinomycetes</taxon>
        <taxon>Frankiales</taxon>
        <taxon>environmental samples</taxon>
    </lineage>
</organism>
<evidence type="ECO:0000259" key="7">
    <source>
        <dbReference type="PROSITE" id="PS50850"/>
    </source>
</evidence>
<feature type="transmembrane region" description="Helical" evidence="6">
    <location>
        <begin position="143"/>
        <end position="165"/>
    </location>
</feature>
<evidence type="ECO:0000256" key="3">
    <source>
        <dbReference type="ARBA" id="ARBA00022692"/>
    </source>
</evidence>
<dbReference type="GO" id="GO:0022857">
    <property type="term" value="F:transmembrane transporter activity"/>
    <property type="evidence" value="ECO:0007669"/>
    <property type="project" value="InterPro"/>
</dbReference>
<evidence type="ECO:0000256" key="5">
    <source>
        <dbReference type="ARBA" id="ARBA00023136"/>
    </source>
</evidence>
<feature type="transmembrane region" description="Helical" evidence="6">
    <location>
        <begin position="241"/>
        <end position="263"/>
    </location>
</feature>
<dbReference type="PANTHER" id="PTHR43124:SF3">
    <property type="entry name" value="CHLORAMPHENICOL EFFLUX PUMP RV0191"/>
    <property type="match status" value="1"/>
</dbReference>
<dbReference type="SUPFAM" id="SSF103473">
    <property type="entry name" value="MFS general substrate transporter"/>
    <property type="match status" value="1"/>
</dbReference>
<dbReference type="Pfam" id="PF07690">
    <property type="entry name" value="MFS_1"/>
    <property type="match status" value="1"/>
</dbReference>
<feature type="transmembrane region" description="Helical" evidence="6">
    <location>
        <begin position="358"/>
        <end position="379"/>
    </location>
</feature>
<name>A0A6J4M5J7_9ACTN</name>
<dbReference type="PROSITE" id="PS50850">
    <property type="entry name" value="MFS"/>
    <property type="match status" value="1"/>
</dbReference>
<evidence type="ECO:0000313" key="8">
    <source>
        <dbReference type="EMBL" id="CAA9350552.1"/>
    </source>
</evidence>
<keyword evidence="5 6" id="KW-0472">Membrane</keyword>
<feature type="transmembrane region" description="Helical" evidence="6">
    <location>
        <begin position="300"/>
        <end position="318"/>
    </location>
</feature>
<sequence length="411" mass="40480">MRPVRLPPSLRGLPRETFVLALVAFCVALGFGIVVPAVPLFAAELGVGATAAGAVVSAFALMRLLSGLAAGRLVDRVGERSALLAGLLVVAVSSVLAGLAASFPQLLVLRGIGGVGSAVFTIASTSLLLRVAAAAQRGRTQSVYRGGFLLGGIVGPAFGGAVLGVSLRAPFFLYAGTLLLAALAAATLLPRPPQEELTTQVAPGVGEDDGLPRGVVPEPPRTSLRTALASPTYRAALAGNFAVGFSVLGVRSTVVPLLVVQGLGLGPGWIGAAFTLSAVVQGVLLLPAGRAVDEIGRRPALLTGGLLAAASLVGLAFATGPVGLLLATALFAAGAALLGVAPAAMVGDVVEGRGGTAVAVWQMSSDLGSVVGPLAAGLLIDRGSFSLALLVSAAVVGACALAALRVPATAG</sequence>
<dbReference type="EMBL" id="CADCUB010000143">
    <property type="protein sequence ID" value="CAA9350552.1"/>
    <property type="molecule type" value="Genomic_DNA"/>
</dbReference>
<feature type="transmembrane region" description="Helical" evidence="6">
    <location>
        <begin position="171"/>
        <end position="189"/>
    </location>
</feature>
<dbReference type="PANTHER" id="PTHR43124">
    <property type="entry name" value="PURINE EFFLUX PUMP PBUE"/>
    <property type="match status" value="1"/>
</dbReference>
<feature type="transmembrane region" description="Helical" evidence="6">
    <location>
        <begin position="82"/>
        <end position="101"/>
    </location>
</feature>
<evidence type="ECO:0000256" key="6">
    <source>
        <dbReference type="SAM" id="Phobius"/>
    </source>
</evidence>
<feature type="transmembrane region" description="Helical" evidence="6">
    <location>
        <begin position="324"/>
        <end position="346"/>
    </location>
</feature>
<proteinExistence type="predicted"/>